<evidence type="ECO:0000313" key="2">
    <source>
        <dbReference type="Proteomes" id="UP000284706"/>
    </source>
</evidence>
<organism evidence="1 2">
    <name type="scientific">Gymnopilus dilepis</name>
    <dbReference type="NCBI Taxonomy" id="231916"/>
    <lineage>
        <taxon>Eukaryota</taxon>
        <taxon>Fungi</taxon>
        <taxon>Dikarya</taxon>
        <taxon>Basidiomycota</taxon>
        <taxon>Agaricomycotina</taxon>
        <taxon>Agaricomycetes</taxon>
        <taxon>Agaricomycetidae</taxon>
        <taxon>Agaricales</taxon>
        <taxon>Agaricineae</taxon>
        <taxon>Hymenogastraceae</taxon>
        <taxon>Gymnopilus</taxon>
    </lineage>
</organism>
<dbReference type="EMBL" id="NHYE01005333">
    <property type="protein sequence ID" value="PPQ74546.1"/>
    <property type="molecule type" value="Genomic_DNA"/>
</dbReference>
<dbReference type="InParanoid" id="A0A409W7R0"/>
<sequence>MPTRSSDAAPFLEEATFPVLRSLTFPGSVELTQVIVELFRRSRCSMQELTFTDCDDRQLGYILREVPSLQRLTCYSKLDTTDVNEVFSLLAHTTDDGDPLTFLPRLEHMELHISSADEVPWPLLVEIIQPPVSRIPLRRPLQSVKINISSVSPYSVRYQPPEAYIGDLDRLLDVRRSGFNIELKVLPDGERPAYDVLQAMLDPEGWQHVTEKWVVRNRMSTRMVYDSTESDD</sequence>
<gene>
    <name evidence="1" type="ORF">CVT26_007937</name>
</gene>
<accession>A0A409W7R0</accession>
<dbReference type="AlphaFoldDB" id="A0A409W7R0"/>
<reference evidence="1 2" key="1">
    <citation type="journal article" date="2018" name="Evol. Lett.">
        <title>Horizontal gene cluster transfer increased hallucinogenic mushroom diversity.</title>
        <authorList>
            <person name="Reynolds H.T."/>
            <person name="Vijayakumar V."/>
            <person name="Gluck-Thaler E."/>
            <person name="Korotkin H.B."/>
            <person name="Matheny P.B."/>
            <person name="Slot J.C."/>
        </authorList>
    </citation>
    <scope>NUCLEOTIDE SEQUENCE [LARGE SCALE GENOMIC DNA]</scope>
    <source>
        <strain evidence="1 2">SRW20</strain>
    </source>
</reference>
<dbReference type="Proteomes" id="UP000284706">
    <property type="component" value="Unassembled WGS sequence"/>
</dbReference>
<comment type="caution">
    <text evidence="1">The sequence shown here is derived from an EMBL/GenBank/DDBJ whole genome shotgun (WGS) entry which is preliminary data.</text>
</comment>
<name>A0A409W7R0_9AGAR</name>
<evidence type="ECO:0008006" key="3">
    <source>
        <dbReference type="Google" id="ProtNLM"/>
    </source>
</evidence>
<evidence type="ECO:0000313" key="1">
    <source>
        <dbReference type="EMBL" id="PPQ74546.1"/>
    </source>
</evidence>
<proteinExistence type="predicted"/>
<keyword evidence="2" id="KW-1185">Reference proteome</keyword>
<protein>
    <recommendedName>
        <fullName evidence="3">F-box domain-containing protein</fullName>
    </recommendedName>
</protein>